<accession>A0A645DI30</accession>
<sequence length="153" mass="17350">MVFGGGHVAQELIPILTQVHFTCYVYDDRPDFVTESLFPQAAARILGSFEQIDQYVDLQECDYAVVMTRGHSYDYIVQKQLHRRPLAYLGIIGSRKKMATVFERLREDGISQDQLATVYTPIGLPIKAETPAEIAVSIAAEMIRVRAERKERS</sequence>
<evidence type="ECO:0000259" key="1">
    <source>
        <dbReference type="Pfam" id="PF13478"/>
    </source>
</evidence>
<reference evidence="2" key="1">
    <citation type="submission" date="2019-08" db="EMBL/GenBank/DDBJ databases">
        <authorList>
            <person name="Kucharzyk K."/>
            <person name="Murdoch R.W."/>
            <person name="Higgins S."/>
            <person name="Loffler F."/>
        </authorList>
    </citation>
    <scope>NUCLEOTIDE SEQUENCE</scope>
</reference>
<proteinExistence type="predicted"/>
<dbReference type="InterPro" id="IPR052698">
    <property type="entry name" value="MoCofactor_Util/Proc"/>
</dbReference>
<dbReference type="EC" id="1.17.1.4" evidence="2"/>
<dbReference type="GO" id="GO:0004854">
    <property type="term" value="F:xanthine dehydrogenase activity"/>
    <property type="evidence" value="ECO:0007669"/>
    <property type="project" value="UniProtKB-EC"/>
</dbReference>
<gene>
    <name evidence="2" type="primary">pucA_9</name>
    <name evidence="2" type="ORF">SDC9_135353</name>
</gene>
<name>A0A645DI30_9ZZZZ</name>
<dbReference type="Pfam" id="PF13478">
    <property type="entry name" value="XdhC_C"/>
    <property type="match status" value="1"/>
</dbReference>
<keyword evidence="2" id="KW-0560">Oxidoreductase</keyword>
<dbReference type="AlphaFoldDB" id="A0A645DI30"/>
<dbReference type="InterPro" id="IPR027051">
    <property type="entry name" value="XdhC_Rossmann_dom"/>
</dbReference>
<feature type="domain" description="XdhC Rossmann" evidence="1">
    <location>
        <begin position="1"/>
        <end position="142"/>
    </location>
</feature>
<dbReference type="PANTHER" id="PTHR30388:SF6">
    <property type="entry name" value="XANTHINE DEHYDROGENASE SUBUNIT A-RELATED"/>
    <property type="match status" value="1"/>
</dbReference>
<comment type="caution">
    <text evidence="2">The sequence shown here is derived from an EMBL/GenBank/DDBJ whole genome shotgun (WGS) entry which is preliminary data.</text>
</comment>
<organism evidence="2">
    <name type="scientific">bioreactor metagenome</name>
    <dbReference type="NCBI Taxonomy" id="1076179"/>
    <lineage>
        <taxon>unclassified sequences</taxon>
        <taxon>metagenomes</taxon>
        <taxon>ecological metagenomes</taxon>
    </lineage>
</organism>
<protein>
    <submittedName>
        <fullName evidence="2">Putative xanthine dehydrogenase subunit A</fullName>
        <ecNumber evidence="2">1.17.1.4</ecNumber>
    </submittedName>
</protein>
<evidence type="ECO:0000313" key="2">
    <source>
        <dbReference type="EMBL" id="MPM88252.1"/>
    </source>
</evidence>
<dbReference type="Gene3D" id="3.40.50.720">
    <property type="entry name" value="NAD(P)-binding Rossmann-like Domain"/>
    <property type="match status" value="1"/>
</dbReference>
<dbReference type="EMBL" id="VSSQ01035901">
    <property type="protein sequence ID" value="MPM88252.1"/>
    <property type="molecule type" value="Genomic_DNA"/>
</dbReference>
<dbReference type="PANTHER" id="PTHR30388">
    <property type="entry name" value="ALDEHYDE OXIDOREDUCTASE MOLYBDENUM COFACTOR ASSEMBLY PROTEIN"/>
    <property type="match status" value="1"/>
</dbReference>